<dbReference type="SUPFAM" id="SSF52540">
    <property type="entry name" value="P-loop containing nucleoside triphosphate hydrolases"/>
    <property type="match status" value="1"/>
</dbReference>
<dbReference type="SMART" id="SM00382">
    <property type="entry name" value="AAA"/>
    <property type="match status" value="1"/>
</dbReference>
<feature type="domain" description="ABC transporter" evidence="8">
    <location>
        <begin position="342"/>
        <end position="589"/>
    </location>
</feature>
<evidence type="ECO:0000259" key="8">
    <source>
        <dbReference type="PROSITE" id="PS50893"/>
    </source>
</evidence>
<keyword evidence="4" id="KW-0067">ATP-binding</keyword>
<dbReference type="PROSITE" id="PS50893">
    <property type="entry name" value="ABC_TRANSPORTER_2"/>
    <property type="match status" value="1"/>
</dbReference>
<reference evidence="10 11" key="1">
    <citation type="journal article" date="2014" name="J. Biotechnol.">
        <title>Complete genome sequence of the actinobacterium Actinoplanes friuliensis HAG 010964, producer of the lipopeptide antibiotic friulimycin.</title>
        <authorList>
            <person name="Ruckert C."/>
            <person name="Szczepanowski R."/>
            <person name="Albersmeier A."/>
            <person name="Goesmann A."/>
            <person name="Fischer N."/>
            <person name="Steinkamper A."/>
            <person name="Puhler A."/>
            <person name="Biener R."/>
            <person name="Schwartz D."/>
            <person name="Kalinowski J."/>
        </authorList>
    </citation>
    <scope>NUCLEOTIDE SEQUENCE [LARGE SCALE GENOMIC DNA]</scope>
    <source>
        <strain evidence="10 11">DSM 7358</strain>
    </source>
</reference>
<evidence type="ECO:0000256" key="1">
    <source>
        <dbReference type="ARBA" id="ARBA00004651"/>
    </source>
</evidence>
<gene>
    <name evidence="10" type="ORF">AFR_37985</name>
</gene>
<dbReference type="OrthoDB" id="9806127at2"/>
<evidence type="ECO:0000313" key="10">
    <source>
        <dbReference type="EMBL" id="AGZ45851.1"/>
    </source>
</evidence>
<dbReference type="PROSITE" id="PS00211">
    <property type="entry name" value="ABC_TRANSPORTER_1"/>
    <property type="match status" value="1"/>
</dbReference>
<dbReference type="GO" id="GO:0034040">
    <property type="term" value="F:ATPase-coupled lipid transmembrane transporter activity"/>
    <property type="evidence" value="ECO:0007669"/>
    <property type="project" value="TreeGrafter"/>
</dbReference>
<dbReference type="PANTHER" id="PTHR24221:SF646">
    <property type="entry name" value="HAEMOLYSIN SECRETION ATP-BINDING PROTEIN"/>
    <property type="match status" value="1"/>
</dbReference>
<dbReference type="GO" id="GO:0005524">
    <property type="term" value="F:ATP binding"/>
    <property type="evidence" value="ECO:0007669"/>
    <property type="project" value="UniProtKB-KW"/>
</dbReference>
<feature type="transmembrane region" description="Helical" evidence="7">
    <location>
        <begin position="58"/>
        <end position="76"/>
    </location>
</feature>
<dbReference type="PANTHER" id="PTHR24221">
    <property type="entry name" value="ATP-BINDING CASSETTE SUB-FAMILY B"/>
    <property type="match status" value="1"/>
</dbReference>
<keyword evidence="6 7" id="KW-0472">Membrane</keyword>
<keyword evidence="3" id="KW-0547">Nucleotide-binding</keyword>
<organism evidence="10 11">
    <name type="scientific">Actinoplanes friuliensis DSM 7358</name>
    <dbReference type="NCBI Taxonomy" id="1246995"/>
    <lineage>
        <taxon>Bacteria</taxon>
        <taxon>Bacillati</taxon>
        <taxon>Actinomycetota</taxon>
        <taxon>Actinomycetes</taxon>
        <taxon>Micromonosporales</taxon>
        <taxon>Micromonosporaceae</taxon>
        <taxon>Actinoplanes</taxon>
    </lineage>
</organism>
<dbReference type="STRING" id="1246995.AFR_37985"/>
<dbReference type="eggNOG" id="COG1132">
    <property type="taxonomic scope" value="Bacteria"/>
</dbReference>
<feature type="transmembrane region" description="Helical" evidence="7">
    <location>
        <begin position="280"/>
        <end position="304"/>
    </location>
</feature>
<dbReference type="InterPro" id="IPR003439">
    <property type="entry name" value="ABC_transporter-like_ATP-bd"/>
</dbReference>
<evidence type="ECO:0000313" key="11">
    <source>
        <dbReference type="Proteomes" id="UP000017746"/>
    </source>
</evidence>
<dbReference type="InterPro" id="IPR039421">
    <property type="entry name" value="Type_1_exporter"/>
</dbReference>
<dbReference type="SUPFAM" id="SSF90123">
    <property type="entry name" value="ABC transporter transmembrane region"/>
    <property type="match status" value="1"/>
</dbReference>
<dbReference type="InterPro" id="IPR003593">
    <property type="entry name" value="AAA+_ATPase"/>
</dbReference>
<dbReference type="InterPro" id="IPR011527">
    <property type="entry name" value="ABC1_TM_dom"/>
</dbReference>
<feature type="domain" description="ABC transmembrane type-1" evidence="9">
    <location>
        <begin position="24"/>
        <end position="306"/>
    </location>
</feature>
<keyword evidence="11" id="KW-1185">Reference proteome</keyword>
<dbReference type="Gene3D" id="1.20.1560.10">
    <property type="entry name" value="ABC transporter type 1, transmembrane domain"/>
    <property type="match status" value="1"/>
</dbReference>
<dbReference type="InterPro" id="IPR017871">
    <property type="entry name" value="ABC_transporter-like_CS"/>
</dbReference>
<dbReference type="GO" id="GO:0005886">
    <property type="term" value="C:plasma membrane"/>
    <property type="evidence" value="ECO:0007669"/>
    <property type="project" value="UniProtKB-SubCell"/>
</dbReference>
<dbReference type="EMBL" id="CP006272">
    <property type="protein sequence ID" value="AGZ45851.1"/>
    <property type="molecule type" value="Genomic_DNA"/>
</dbReference>
<dbReference type="Pfam" id="PF00005">
    <property type="entry name" value="ABC_tran"/>
    <property type="match status" value="1"/>
</dbReference>
<dbReference type="AlphaFoldDB" id="U5WD29"/>
<dbReference type="KEGG" id="afs:AFR_37985"/>
<dbReference type="InterPro" id="IPR036640">
    <property type="entry name" value="ABC1_TM_sf"/>
</dbReference>
<dbReference type="InterPro" id="IPR027417">
    <property type="entry name" value="P-loop_NTPase"/>
</dbReference>
<dbReference type="HOGENOM" id="CLU_000604_84_3_11"/>
<protein>
    <submittedName>
        <fullName evidence="10">ABC transporter ATPase/permease</fullName>
    </submittedName>
</protein>
<evidence type="ECO:0000256" key="6">
    <source>
        <dbReference type="ARBA" id="ARBA00023136"/>
    </source>
</evidence>
<dbReference type="Gene3D" id="3.40.50.300">
    <property type="entry name" value="P-loop containing nucleotide triphosphate hydrolases"/>
    <property type="match status" value="1"/>
</dbReference>
<proteinExistence type="predicted"/>
<dbReference type="PATRIC" id="fig|1246995.3.peg.7682"/>
<accession>U5WD29</accession>
<feature type="transmembrane region" description="Helical" evidence="7">
    <location>
        <begin position="23"/>
        <end position="46"/>
    </location>
</feature>
<keyword evidence="2 7" id="KW-0812">Transmembrane</keyword>
<evidence type="ECO:0000256" key="7">
    <source>
        <dbReference type="SAM" id="Phobius"/>
    </source>
</evidence>
<dbReference type="GO" id="GO:0016887">
    <property type="term" value="F:ATP hydrolysis activity"/>
    <property type="evidence" value="ECO:0007669"/>
    <property type="project" value="InterPro"/>
</dbReference>
<name>U5WD29_9ACTN</name>
<evidence type="ECO:0000256" key="4">
    <source>
        <dbReference type="ARBA" id="ARBA00022840"/>
    </source>
</evidence>
<feature type="transmembrane region" description="Helical" evidence="7">
    <location>
        <begin position="245"/>
        <end position="268"/>
    </location>
</feature>
<evidence type="ECO:0000256" key="5">
    <source>
        <dbReference type="ARBA" id="ARBA00022989"/>
    </source>
</evidence>
<evidence type="ECO:0000256" key="2">
    <source>
        <dbReference type="ARBA" id="ARBA00022692"/>
    </source>
</evidence>
<sequence length="595" mass="64501">MRDLWLGITGVLGSSWRASKGRLLISAFLMLLGNVSAPLIAVFLALATDATLERDTDLAVWAAVAVALVALLSLTMEHFAHIFFFELADLHHLSVEREIGDLAHGTAGLDQHERQDYADRMELLRKESWEIANGVQTVLTAITLSAQIVLTAVLLARVEPWLLLLPLFAVPPLIAGRFAEARLERAELKTAEPRRLGWHLLELAVSAAAAKEIRLFGLQRVLRERQAAARRAEEVPLRRAEVAGLGLRLIGQLIFAIGYVAAVVVVVRSAIGGERSVGDVVLVITLAVQTNAQAAGVVAVAGALQRNARALARVRWLRRETELAADPIVADQPVPSALHDGIRFDGVAFRYPGTETDVLRDVNVHIPAGATVAIVGDNGAGKSTLVKLLSRFYRPSAGEITVDGVDLRRISPDRWRERIAAGFQDFVKLEAPARESIGVGDLARSDDAEAVRAAVHRADAELVIERLPEGLESHLGKAYEDGEELSGGQWQRVALSRAMMRDEPLLLLLDEPTAALDPLTEHALFERYAASAREVGSRTGGITVLVSHRFSTVRMADLILVVADGGIAEAGTHQDLMARNGLYAELFTLQAAAYR</sequence>
<dbReference type="Proteomes" id="UP000017746">
    <property type="component" value="Chromosome"/>
</dbReference>
<dbReference type="RefSeq" id="WP_023562186.1">
    <property type="nucleotide sequence ID" value="NC_022657.1"/>
</dbReference>
<comment type="subcellular location">
    <subcellularLocation>
        <location evidence="1">Cell membrane</location>
        <topology evidence="1">Multi-pass membrane protein</topology>
    </subcellularLocation>
</comment>
<evidence type="ECO:0000256" key="3">
    <source>
        <dbReference type="ARBA" id="ARBA00022741"/>
    </source>
</evidence>
<dbReference type="GO" id="GO:0140359">
    <property type="term" value="F:ABC-type transporter activity"/>
    <property type="evidence" value="ECO:0007669"/>
    <property type="project" value="InterPro"/>
</dbReference>
<evidence type="ECO:0000259" key="9">
    <source>
        <dbReference type="PROSITE" id="PS50929"/>
    </source>
</evidence>
<keyword evidence="5 7" id="KW-1133">Transmembrane helix</keyword>
<dbReference type="PROSITE" id="PS50929">
    <property type="entry name" value="ABC_TM1F"/>
    <property type="match status" value="1"/>
</dbReference>